<evidence type="ECO:0000256" key="4">
    <source>
        <dbReference type="ARBA" id="ARBA00022692"/>
    </source>
</evidence>
<dbReference type="InterPro" id="IPR002898">
    <property type="entry name" value="MotA_ExbB_proton_chnl"/>
</dbReference>
<evidence type="ECO:0000256" key="6">
    <source>
        <dbReference type="ARBA" id="ARBA00022989"/>
    </source>
</evidence>
<feature type="transmembrane region" description="Helical" evidence="9">
    <location>
        <begin position="66"/>
        <end position="88"/>
    </location>
</feature>
<reference evidence="11" key="1">
    <citation type="submission" date="2020-10" db="EMBL/GenBank/DDBJ databases">
        <authorList>
            <person name="Gilroy R."/>
        </authorList>
    </citation>
    <scope>NUCLEOTIDE SEQUENCE</scope>
    <source>
        <strain evidence="11">21143</strain>
    </source>
</reference>
<dbReference type="PANTHER" id="PTHR30625">
    <property type="entry name" value="PROTEIN TOLQ"/>
    <property type="match status" value="1"/>
</dbReference>
<feature type="domain" description="MotA/TolQ/ExbB proton channel" evidence="10">
    <location>
        <begin position="148"/>
        <end position="261"/>
    </location>
</feature>
<gene>
    <name evidence="11" type="ORF">IAD06_07280</name>
</gene>
<name>A0A9D1GGH0_9BACT</name>
<evidence type="ECO:0000256" key="2">
    <source>
        <dbReference type="ARBA" id="ARBA00022448"/>
    </source>
</evidence>
<evidence type="ECO:0000313" key="11">
    <source>
        <dbReference type="EMBL" id="HIT39824.1"/>
    </source>
</evidence>
<dbReference type="PANTHER" id="PTHR30625:SF15">
    <property type="entry name" value="BIOPOLYMER TRANSPORT PROTEIN EXBB"/>
    <property type="match status" value="1"/>
</dbReference>
<keyword evidence="7 9" id="KW-0472">Membrane</keyword>
<keyword evidence="5 8" id="KW-0653">Protein transport</keyword>
<dbReference type="Pfam" id="PF01618">
    <property type="entry name" value="MotA_ExbB"/>
    <property type="match status" value="1"/>
</dbReference>
<feature type="transmembrane region" description="Helical" evidence="9">
    <location>
        <begin position="21"/>
        <end position="42"/>
    </location>
</feature>
<evidence type="ECO:0000256" key="9">
    <source>
        <dbReference type="SAM" id="Phobius"/>
    </source>
</evidence>
<dbReference type="GO" id="GO:0017038">
    <property type="term" value="P:protein import"/>
    <property type="evidence" value="ECO:0007669"/>
    <property type="project" value="TreeGrafter"/>
</dbReference>
<keyword evidence="3" id="KW-1003">Cell membrane</keyword>
<organism evidence="11 12">
    <name type="scientific">Candidatus Caccoplasma intestinavium</name>
    <dbReference type="NCBI Taxonomy" id="2840716"/>
    <lineage>
        <taxon>Bacteria</taxon>
        <taxon>Pseudomonadati</taxon>
        <taxon>Bacteroidota</taxon>
        <taxon>Bacteroidia</taxon>
        <taxon>Bacteroidales</taxon>
        <taxon>Bacteroidaceae</taxon>
        <taxon>Bacteroidaceae incertae sedis</taxon>
        <taxon>Candidatus Caccoplasma</taxon>
    </lineage>
</organism>
<comment type="caution">
    <text evidence="11">The sequence shown here is derived from an EMBL/GenBank/DDBJ whole genome shotgun (WGS) entry which is preliminary data.</text>
</comment>
<evidence type="ECO:0000256" key="7">
    <source>
        <dbReference type="ARBA" id="ARBA00023136"/>
    </source>
</evidence>
<evidence type="ECO:0000256" key="1">
    <source>
        <dbReference type="ARBA" id="ARBA00004651"/>
    </source>
</evidence>
<protein>
    <submittedName>
        <fullName evidence="11">MotA/TolQ/ExbB proton channel family protein</fullName>
    </submittedName>
</protein>
<proteinExistence type="inferred from homology"/>
<dbReference type="GO" id="GO:0005886">
    <property type="term" value="C:plasma membrane"/>
    <property type="evidence" value="ECO:0007669"/>
    <property type="project" value="UniProtKB-SubCell"/>
</dbReference>
<evidence type="ECO:0000256" key="8">
    <source>
        <dbReference type="RuleBase" id="RU004057"/>
    </source>
</evidence>
<keyword evidence="4 9" id="KW-0812">Transmembrane</keyword>
<feature type="transmembrane region" description="Helical" evidence="9">
    <location>
        <begin position="229"/>
        <end position="250"/>
    </location>
</feature>
<accession>A0A9D1GGH0</accession>
<feature type="transmembrane region" description="Helical" evidence="9">
    <location>
        <begin position="181"/>
        <end position="209"/>
    </location>
</feature>
<keyword evidence="6 9" id="KW-1133">Transmembrane helix</keyword>
<dbReference type="AlphaFoldDB" id="A0A9D1GGH0"/>
<sequence>METKQPKAKKAKKESKGFRGIESAFLVIVVCFIIAVCIYTFILGDVNNFTDATKAEPKPGNMLGTIYKGGIIVPVLQTLLLTVLVLSIERAFAIMTAKGKGSLTKFVANVKAALAANDLAKAQEYCDKQRGSVGSVVTSALKKYAEMENNTELTKEQKLASIQKEVEEATALELPTLEMNLAVIATMTTLGTLVGLLGTVLGMIRSFAALATATGAPDSVALSTGISEALVNTAFGIATGACAVISYNFFTSKIDKITYAIDEVGFSIVQSYAANHSK</sequence>
<evidence type="ECO:0000313" key="12">
    <source>
        <dbReference type="Proteomes" id="UP000886722"/>
    </source>
</evidence>
<comment type="similarity">
    <text evidence="8">Belongs to the exbB/tolQ family.</text>
</comment>
<dbReference type="EMBL" id="DVKT01000055">
    <property type="protein sequence ID" value="HIT39824.1"/>
    <property type="molecule type" value="Genomic_DNA"/>
</dbReference>
<comment type="subcellular location">
    <subcellularLocation>
        <location evidence="1">Cell membrane</location>
        <topology evidence="1">Multi-pass membrane protein</topology>
    </subcellularLocation>
    <subcellularLocation>
        <location evidence="8">Membrane</location>
        <topology evidence="8">Multi-pass membrane protein</topology>
    </subcellularLocation>
</comment>
<dbReference type="InterPro" id="IPR050790">
    <property type="entry name" value="ExbB/TolQ_transport"/>
</dbReference>
<evidence type="ECO:0000256" key="3">
    <source>
        <dbReference type="ARBA" id="ARBA00022475"/>
    </source>
</evidence>
<reference evidence="11" key="2">
    <citation type="journal article" date="2021" name="PeerJ">
        <title>Extensive microbial diversity within the chicken gut microbiome revealed by metagenomics and culture.</title>
        <authorList>
            <person name="Gilroy R."/>
            <person name="Ravi A."/>
            <person name="Getino M."/>
            <person name="Pursley I."/>
            <person name="Horton D.L."/>
            <person name="Alikhan N.F."/>
            <person name="Baker D."/>
            <person name="Gharbi K."/>
            <person name="Hall N."/>
            <person name="Watson M."/>
            <person name="Adriaenssens E.M."/>
            <person name="Foster-Nyarko E."/>
            <person name="Jarju S."/>
            <person name="Secka A."/>
            <person name="Antonio M."/>
            <person name="Oren A."/>
            <person name="Chaudhuri R.R."/>
            <person name="La Ragione R."/>
            <person name="Hildebrand F."/>
            <person name="Pallen M.J."/>
        </authorList>
    </citation>
    <scope>NUCLEOTIDE SEQUENCE</scope>
    <source>
        <strain evidence="11">21143</strain>
    </source>
</reference>
<evidence type="ECO:0000256" key="5">
    <source>
        <dbReference type="ARBA" id="ARBA00022927"/>
    </source>
</evidence>
<evidence type="ECO:0000259" key="10">
    <source>
        <dbReference type="Pfam" id="PF01618"/>
    </source>
</evidence>
<keyword evidence="2 8" id="KW-0813">Transport</keyword>
<dbReference type="Proteomes" id="UP000886722">
    <property type="component" value="Unassembled WGS sequence"/>
</dbReference>